<dbReference type="PANTHER" id="PTHR30629:SF6">
    <property type="entry name" value="PROPHAGE INTEGRASE INTA-RELATED"/>
    <property type="match status" value="1"/>
</dbReference>
<accession>A0ABN6DN16</accession>
<proteinExistence type="inferred from homology"/>
<sequence length="78" mass="9260">MKSSGSKLWQFRYYHPFTKQSFEAYPPVTLSDAWKLRAESRALLAKQIDPLEHQKEQLRSSQEAKINTFKLITERWGM</sequence>
<evidence type="ECO:0000259" key="3">
    <source>
        <dbReference type="Pfam" id="PF13356"/>
    </source>
</evidence>
<evidence type="ECO:0000256" key="1">
    <source>
        <dbReference type="ARBA" id="ARBA00008857"/>
    </source>
</evidence>
<protein>
    <recommendedName>
        <fullName evidence="3">Integrase DNA-binding domain-containing protein</fullName>
    </recommendedName>
</protein>
<dbReference type="Pfam" id="PF13356">
    <property type="entry name" value="Arm-DNA-bind_3"/>
    <property type="match status" value="1"/>
</dbReference>
<dbReference type="PANTHER" id="PTHR30629">
    <property type="entry name" value="PROPHAGE INTEGRASE"/>
    <property type="match status" value="1"/>
</dbReference>
<gene>
    <name evidence="4" type="ORF">ERHA53_35030</name>
</gene>
<dbReference type="InterPro" id="IPR025166">
    <property type="entry name" value="Integrase_DNA_bind_dom"/>
</dbReference>
<evidence type="ECO:0000313" key="5">
    <source>
        <dbReference type="Proteomes" id="UP000677515"/>
    </source>
</evidence>
<evidence type="ECO:0000256" key="2">
    <source>
        <dbReference type="ARBA" id="ARBA00022908"/>
    </source>
</evidence>
<keyword evidence="5" id="KW-1185">Reference proteome</keyword>
<dbReference type="InterPro" id="IPR038488">
    <property type="entry name" value="Integrase_DNA-bd_sf"/>
</dbReference>
<name>A0ABN6DN16_ERWRD</name>
<feature type="domain" description="Integrase DNA-binding" evidence="3">
    <location>
        <begin position="3"/>
        <end position="57"/>
    </location>
</feature>
<dbReference type="EMBL" id="AP024329">
    <property type="protein sequence ID" value="BCQ36160.1"/>
    <property type="molecule type" value="Genomic_DNA"/>
</dbReference>
<dbReference type="Gene3D" id="3.30.160.390">
    <property type="entry name" value="Integrase, DNA-binding domain"/>
    <property type="match status" value="1"/>
</dbReference>
<reference evidence="4 5" key="1">
    <citation type="submission" date="2021-01" db="EMBL/GenBank/DDBJ databases">
        <title>Complete genome sequence of Erwinia rhapontici MAFF 311153.</title>
        <authorList>
            <person name="Morohoshi T."/>
            <person name="Someya N."/>
        </authorList>
    </citation>
    <scope>NUCLEOTIDE SEQUENCE [LARGE SCALE GENOMIC DNA]</scope>
    <source>
        <strain evidence="4 5">MAFF 311153</strain>
    </source>
</reference>
<keyword evidence="2" id="KW-0229">DNA integration</keyword>
<evidence type="ECO:0000313" key="4">
    <source>
        <dbReference type="EMBL" id="BCQ36160.1"/>
    </source>
</evidence>
<dbReference type="InterPro" id="IPR050808">
    <property type="entry name" value="Phage_Integrase"/>
</dbReference>
<dbReference type="Proteomes" id="UP000677515">
    <property type="component" value="Chromosome"/>
</dbReference>
<comment type="similarity">
    <text evidence="1">Belongs to the 'phage' integrase family.</text>
</comment>
<organism evidence="4 5">
    <name type="scientific">Erwinia rhapontici</name>
    <name type="common">Pectobacterium rhapontici</name>
    <dbReference type="NCBI Taxonomy" id="55212"/>
    <lineage>
        <taxon>Bacteria</taxon>
        <taxon>Pseudomonadati</taxon>
        <taxon>Pseudomonadota</taxon>
        <taxon>Gammaproteobacteria</taxon>
        <taxon>Enterobacterales</taxon>
        <taxon>Erwiniaceae</taxon>
        <taxon>Erwinia</taxon>
    </lineage>
</organism>